<protein>
    <recommendedName>
        <fullName evidence="7">Peptidase M10 metallopeptidase domain-containing protein</fullName>
    </recommendedName>
</protein>
<dbReference type="GO" id="GO:0006508">
    <property type="term" value="P:proteolysis"/>
    <property type="evidence" value="ECO:0007669"/>
    <property type="project" value="UniProtKB-KW"/>
</dbReference>
<name>B8HHL3_PSECP</name>
<evidence type="ECO:0000256" key="4">
    <source>
        <dbReference type="ARBA" id="ARBA00022833"/>
    </source>
</evidence>
<dbReference type="Pfam" id="PF00413">
    <property type="entry name" value="Peptidase_M10"/>
    <property type="match status" value="1"/>
</dbReference>
<accession>B8HHL3</accession>
<feature type="region of interest" description="Disordered" evidence="5">
    <location>
        <begin position="1"/>
        <end position="36"/>
    </location>
</feature>
<dbReference type="Proteomes" id="UP000002505">
    <property type="component" value="Plasmid pACHL01"/>
</dbReference>
<dbReference type="KEGG" id="ach:Achl_3959"/>
<keyword evidence="6" id="KW-0812">Transmembrane</keyword>
<evidence type="ECO:0000256" key="2">
    <source>
        <dbReference type="ARBA" id="ARBA00022723"/>
    </source>
</evidence>
<keyword evidence="6" id="KW-1133">Transmembrane helix</keyword>
<keyword evidence="2" id="KW-0479">Metal-binding</keyword>
<keyword evidence="6" id="KW-0472">Membrane</keyword>
<dbReference type="OrthoDB" id="4297752at2"/>
<dbReference type="RefSeq" id="WP_012622927.1">
    <property type="nucleotide sequence ID" value="NC_011879.1"/>
</dbReference>
<keyword evidence="3" id="KW-0378">Hydrolase</keyword>
<gene>
    <name evidence="8" type="ordered locus">Achl_3959</name>
</gene>
<dbReference type="SUPFAM" id="SSF55486">
    <property type="entry name" value="Metalloproteases ('zincins'), catalytic domain"/>
    <property type="match status" value="1"/>
</dbReference>
<evidence type="ECO:0000256" key="5">
    <source>
        <dbReference type="SAM" id="MobiDB-lite"/>
    </source>
</evidence>
<dbReference type="InterPro" id="IPR001818">
    <property type="entry name" value="Pept_M10_metallopeptidase"/>
</dbReference>
<dbReference type="GO" id="GO:0031012">
    <property type="term" value="C:extracellular matrix"/>
    <property type="evidence" value="ECO:0007669"/>
    <property type="project" value="InterPro"/>
</dbReference>
<feature type="transmembrane region" description="Helical" evidence="6">
    <location>
        <begin position="42"/>
        <end position="61"/>
    </location>
</feature>
<evidence type="ECO:0000313" key="8">
    <source>
        <dbReference type="EMBL" id="ACL41910.1"/>
    </source>
</evidence>
<dbReference type="AlphaFoldDB" id="B8HHL3"/>
<feature type="domain" description="Peptidase M10 metallopeptidase" evidence="7">
    <location>
        <begin position="238"/>
        <end position="271"/>
    </location>
</feature>
<evidence type="ECO:0000256" key="6">
    <source>
        <dbReference type="SAM" id="Phobius"/>
    </source>
</evidence>
<dbReference type="HOGENOM" id="CLU_055075_0_0_11"/>
<organism evidence="8 9">
    <name type="scientific">Pseudarthrobacter chlorophenolicus (strain ATCC 700700 / DSM 12829 / CIP 107037 / JCM 12360 / KCTC 9906 / NCIMB 13794 / A6)</name>
    <name type="common">Arthrobacter chlorophenolicus</name>
    <dbReference type="NCBI Taxonomy" id="452863"/>
    <lineage>
        <taxon>Bacteria</taxon>
        <taxon>Bacillati</taxon>
        <taxon>Actinomycetota</taxon>
        <taxon>Actinomycetes</taxon>
        <taxon>Micrococcales</taxon>
        <taxon>Micrococcaceae</taxon>
        <taxon>Pseudarthrobacter</taxon>
    </lineage>
</organism>
<keyword evidence="9" id="KW-1185">Reference proteome</keyword>
<dbReference type="GO" id="GO:0004222">
    <property type="term" value="F:metalloendopeptidase activity"/>
    <property type="evidence" value="ECO:0007669"/>
    <property type="project" value="InterPro"/>
</dbReference>
<evidence type="ECO:0000256" key="1">
    <source>
        <dbReference type="ARBA" id="ARBA00022670"/>
    </source>
</evidence>
<keyword evidence="8" id="KW-0614">Plasmid</keyword>
<dbReference type="Gene3D" id="3.40.390.10">
    <property type="entry name" value="Collagenase (Catalytic Domain)"/>
    <property type="match status" value="1"/>
</dbReference>
<keyword evidence="1" id="KW-0645">Protease</keyword>
<proteinExistence type="predicted"/>
<dbReference type="InterPro" id="IPR024079">
    <property type="entry name" value="MetalloPept_cat_dom_sf"/>
</dbReference>
<geneLocation type="plasmid" evidence="8 9">
    <name>pACHL01</name>
</geneLocation>
<dbReference type="EMBL" id="CP001342">
    <property type="protein sequence ID" value="ACL41910.1"/>
    <property type="molecule type" value="Genomic_DNA"/>
</dbReference>
<reference evidence="8" key="1">
    <citation type="submission" date="2009-01" db="EMBL/GenBank/DDBJ databases">
        <title>Complete sequence of plasmid1 of Arthrobacter chlorophenolicus A6.</title>
        <authorList>
            <consortium name="US DOE Joint Genome Institute"/>
            <person name="Lucas S."/>
            <person name="Copeland A."/>
            <person name="Lapidus A."/>
            <person name="Glavina del Rio T."/>
            <person name="Tice H."/>
            <person name="Bruce D."/>
            <person name="Goodwin L."/>
            <person name="Pitluck S."/>
            <person name="Goltsman E."/>
            <person name="Clum A."/>
            <person name="Larimer F."/>
            <person name="Land M."/>
            <person name="Hauser L."/>
            <person name="Kyrpides N."/>
            <person name="Mikhailova N."/>
            <person name="Jansson J."/>
            <person name="Richardson P."/>
        </authorList>
    </citation>
    <scope>NUCLEOTIDE SEQUENCE [LARGE SCALE GENOMIC DNA]</scope>
    <source>
        <strain evidence="8">A6</strain>
        <plasmid evidence="8">pACHL01</plasmid>
    </source>
</reference>
<evidence type="ECO:0000259" key="7">
    <source>
        <dbReference type="Pfam" id="PF00413"/>
    </source>
</evidence>
<keyword evidence="4" id="KW-0862">Zinc</keyword>
<dbReference type="GO" id="GO:0008270">
    <property type="term" value="F:zinc ion binding"/>
    <property type="evidence" value="ECO:0007669"/>
    <property type="project" value="InterPro"/>
</dbReference>
<sequence length="298" mass="31456">MSQPGREEVIEPWQDSAAYRPPVPRDGPAIATARPPRKRARWITAGIALTLAAAAGAAYVVTGPHSFASLGAQQEAYRHHWPTPHRGGTERLAPAVTAAPDNGYTATRTEGGVPVGYDPCDAIHYVIREENAPAGGDKMIEDAVAKTARATGLVFIYDGTTEEPPSADREKYQPGRYGDRWAPVLISWTTPDEMPSFIGDAAGFGGSSPVQSGQAPWVYVTGQVQMDGPAAGKLIDQGSSAEVEAILLHEMGHVVGLGHAEDKNNLMYRSTDGTVADFGPGDLAGLAKLGNGPCVPEY</sequence>
<evidence type="ECO:0000313" key="9">
    <source>
        <dbReference type="Proteomes" id="UP000002505"/>
    </source>
</evidence>
<evidence type="ECO:0000256" key="3">
    <source>
        <dbReference type="ARBA" id="ARBA00022801"/>
    </source>
</evidence>